<dbReference type="SMART" id="SM00066">
    <property type="entry name" value="GAL4"/>
    <property type="match status" value="1"/>
</dbReference>
<comment type="caution">
    <text evidence="7">The sequence shown here is derived from an EMBL/GenBank/DDBJ whole genome shotgun (WGS) entry which is preliminary data.</text>
</comment>
<keyword evidence="4" id="KW-0804">Transcription</keyword>
<dbReference type="InterPro" id="IPR007219">
    <property type="entry name" value="XnlR_reg_dom"/>
</dbReference>
<dbReference type="EMBL" id="JAJTJA010000002">
    <property type="protein sequence ID" value="KAH8703809.1"/>
    <property type="molecule type" value="Genomic_DNA"/>
</dbReference>
<evidence type="ECO:0000259" key="6">
    <source>
        <dbReference type="PROSITE" id="PS50048"/>
    </source>
</evidence>
<evidence type="ECO:0000313" key="8">
    <source>
        <dbReference type="Proteomes" id="UP001201262"/>
    </source>
</evidence>
<dbReference type="SUPFAM" id="SSF57701">
    <property type="entry name" value="Zn2/Cys6 DNA-binding domain"/>
    <property type="match status" value="1"/>
</dbReference>
<dbReference type="InterPro" id="IPR036864">
    <property type="entry name" value="Zn2-C6_fun-type_DNA-bd_sf"/>
</dbReference>
<feature type="domain" description="Zn(2)-C6 fungal-type" evidence="6">
    <location>
        <begin position="24"/>
        <end position="59"/>
    </location>
</feature>
<dbReference type="PANTHER" id="PTHR47840:SF1">
    <property type="entry name" value="ZN(II)2CYS6 TRANSCRIPTION FACTOR (EUROFUNG)"/>
    <property type="match status" value="1"/>
</dbReference>
<proteinExistence type="predicted"/>
<dbReference type="GO" id="GO:0008270">
    <property type="term" value="F:zinc ion binding"/>
    <property type="evidence" value="ECO:0007669"/>
    <property type="project" value="InterPro"/>
</dbReference>
<dbReference type="PROSITE" id="PS00463">
    <property type="entry name" value="ZN2_CY6_FUNGAL_1"/>
    <property type="match status" value="1"/>
</dbReference>
<name>A0AAD4L397_9EURO</name>
<dbReference type="PANTHER" id="PTHR47840">
    <property type="entry name" value="ZN(II)2CYS6 TRANSCRIPTION FACTOR (EUROFUNG)-RELATED"/>
    <property type="match status" value="1"/>
</dbReference>
<dbReference type="RefSeq" id="XP_046076827.1">
    <property type="nucleotide sequence ID" value="XM_046219281.1"/>
</dbReference>
<evidence type="ECO:0000256" key="1">
    <source>
        <dbReference type="ARBA" id="ARBA00022723"/>
    </source>
</evidence>
<dbReference type="AlphaFoldDB" id="A0AAD4L397"/>
<keyword evidence="8" id="KW-1185">Reference proteome</keyword>
<sequence length="704" mass="79588">MDDSLHRILESTPKTRKVRKGTRSCWECKRRKVRCSLSSKGDHATTCVACRRRQTPCVSQEFSEDYAPSSSPRVITTVGESLPLVIPTVHNVSNTESSALLTPLSSRSSVIDQPHPSPNGHRYAEISRKLHDALPSSHDMKIIRQAVSLWPLILSQLDTRPRNELITDDQHLRREFAEVPANNAHPTIIGRYLLLLAIVLQEIHDTSEDSQMSEPIQTIQNRILDAVNSVLMSNESLVGTMEGIRCILLEGMYHANNGNTRLAWLRFRRALNLSQLLGIDRPGLPRLGDSDDSEQSSKSRYLWFRLVYFDTFYSMMLGVSQGSIDLTTRSAYSFTHLAGISQLERLHVEVAARIIERDKRFSFAEEFEITRDIDNQLLQGALDLPTTSWLPFSPSAGLEDKQAADIEFKEVMGLVDVLHHYTLLNQLHLPYILCSNPRNTSYEYSKIACTHASREILTRFTLLLNLERVKFYCKRVDYFVLIAATTLMLVYLDYHNSSQSGSKTSQLKSSILTPHQRLSDRAIMKQVLRLLQKSSAEGFERSLGKGLNLLLCLLSIEADAATGQVYTISTDMGHGDSSPDGCQQQQRETEYFEPQSSNVEDSVSINLPYLGAIKITRQVTNPPETTNLLQPVYSSNNNHLLNRSDRHALAQETERISYSSYALQNLDNESTTTTQMDWFSFQDFDLAFFDSLIAGENSWAPTEE</sequence>
<keyword evidence="5" id="KW-0539">Nucleus</keyword>
<accession>A0AAD4L397</accession>
<dbReference type="Pfam" id="PF04082">
    <property type="entry name" value="Fungal_trans"/>
    <property type="match status" value="1"/>
</dbReference>
<dbReference type="GO" id="GO:0003677">
    <property type="term" value="F:DNA binding"/>
    <property type="evidence" value="ECO:0007669"/>
    <property type="project" value="UniProtKB-KW"/>
</dbReference>
<dbReference type="Gene3D" id="4.10.240.10">
    <property type="entry name" value="Zn(2)-C6 fungal-type DNA-binding domain"/>
    <property type="match status" value="1"/>
</dbReference>
<evidence type="ECO:0000256" key="4">
    <source>
        <dbReference type="ARBA" id="ARBA00023163"/>
    </source>
</evidence>
<organism evidence="7 8">
    <name type="scientific">Talaromyces proteolyticus</name>
    <dbReference type="NCBI Taxonomy" id="1131652"/>
    <lineage>
        <taxon>Eukaryota</taxon>
        <taxon>Fungi</taxon>
        <taxon>Dikarya</taxon>
        <taxon>Ascomycota</taxon>
        <taxon>Pezizomycotina</taxon>
        <taxon>Eurotiomycetes</taxon>
        <taxon>Eurotiomycetidae</taxon>
        <taxon>Eurotiales</taxon>
        <taxon>Trichocomaceae</taxon>
        <taxon>Talaromyces</taxon>
        <taxon>Talaromyces sect. Bacilispori</taxon>
    </lineage>
</organism>
<evidence type="ECO:0000313" key="7">
    <source>
        <dbReference type="EMBL" id="KAH8703809.1"/>
    </source>
</evidence>
<keyword evidence="2" id="KW-0805">Transcription regulation</keyword>
<dbReference type="GeneID" id="70249568"/>
<dbReference type="CDD" id="cd00067">
    <property type="entry name" value="GAL4"/>
    <property type="match status" value="1"/>
</dbReference>
<dbReference type="GO" id="GO:0000981">
    <property type="term" value="F:DNA-binding transcription factor activity, RNA polymerase II-specific"/>
    <property type="evidence" value="ECO:0007669"/>
    <property type="project" value="InterPro"/>
</dbReference>
<evidence type="ECO:0000256" key="3">
    <source>
        <dbReference type="ARBA" id="ARBA00023125"/>
    </source>
</evidence>
<keyword evidence="1" id="KW-0479">Metal-binding</keyword>
<dbReference type="PROSITE" id="PS50048">
    <property type="entry name" value="ZN2_CY6_FUNGAL_2"/>
    <property type="match status" value="1"/>
</dbReference>
<dbReference type="Proteomes" id="UP001201262">
    <property type="component" value="Unassembled WGS sequence"/>
</dbReference>
<evidence type="ECO:0000256" key="2">
    <source>
        <dbReference type="ARBA" id="ARBA00023015"/>
    </source>
</evidence>
<evidence type="ECO:0000256" key="5">
    <source>
        <dbReference type="ARBA" id="ARBA00023242"/>
    </source>
</evidence>
<keyword evidence="3" id="KW-0238">DNA-binding</keyword>
<reference evidence="7" key="1">
    <citation type="submission" date="2021-12" db="EMBL/GenBank/DDBJ databases">
        <title>Convergent genome expansion in fungi linked to evolution of root-endophyte symbiosis.</title>
        <authorList>
            <consortium name="DOE Joint Genome Institute"/>
            <person name="Ke Y.-H."/>
            <person name="Bonito G."/>
            <person name="Liao H.-L."/>
            <person name="Looney B."/>
            <person name="Rojas-Flechas A."/>
            <person name="Nash J."/>
            <person name="Hameed K."/>
            <person name="Schadt C."/>
            <person name="Martin F."/>
            <person name="Crous P.W."/>
            <person name="Miettinen O."/>
            <person name="Magnuson J.K."/>
            <person name="Labbe J."/>
            <person name="Jacobson D."/>
            <person name="Doktycz M.J."/>
            <person name="Veneault-Fourrey C."/>
            <person name="Kuo A."/>
            <person name="Mondo S."/>
            <person name="Calhoun S."/>
            <person name="Riley R."/>
            <person name="Ohm R."/>
            <person name="LaButti K."/>
            <person name="Andreopoulos B."/>
            <person name="Pangilinan J."/>
            <person name="Nolan M."/>
            <person name="Tritt A."/>
            <person name="Clum A."/>
            <person name="Lipzen A."/>
            <person name="Daum C."/>
            <person name="Barry K."/>
            <person name="Grigoriev I.V."/>
            <person name="Vilgalys R."/>
        </authorList>
    </citation>
    <scope>NUCLEOTIDE SEQUENCE</scope>
    <source>
        <strain evidence="7">PMI_201</strain>
    </source>
</reference>
<protein>
    <recommendedName>
        <fullName evidence="6">Zn(2)-C6 fungal-type domain-containing protein</fullName>
    </recommendedName>
</protein>
<gene>
    <name evidence="7" type="ORF">BGW36DRAFT_414212</name>
</gene>
<dbReference type="CDD" id="cd12148">
    <property type="entry name" value="fungal_TF_MHR"/>
    <property type="match status" value="1"/>
</dbReference>
<dbReference type="InterPro" id="IPR001138">
    <property type="entry name" value="Zn2Cys6_DnaBD"/>
</dbReference>